<protein>
    <submittedName>
        <fullName evidence="1">Uncharacterized protein</fullName>
    </submittedName>
</protein>
<keyword evidence="2" id="KW-1185">Reference proteome</keyword>
<evidence type="ECO:0000313" key="2">
    <source>
        <dbReference type="Proteomes" id="UP000054217"/>
    </source>
</evidence>
<proteinExistence type="predicted"/>
<dbReference type="Proteomes" id="UP000054217">
    <property type="component" value="Unassembled WGS sequence"/>
</dbReference>
<gene>
    <name evidence="1" type="ORF">M404DRAFT_998163</name>
</gene>
<dbReference type="InParanoid" id="A0A0C3JEE4"/>
<dbReference type="AlphaFoldDB" id="A0A0C3JEE4"/>
<name>A0A0C3JEE4_PISTI</name>
<evidence type="ECO:0000313" key="1">
    <source>
        <dbReference type="EMBL" id="KIO07448.1"/>
    </source>
</evidence>
<dbReference type="HOGENOM" id="CLU_2574819_0_0_1"/>
<accession>A0A0C3JEE4</accession>
<reference evidence="1 2" key="1">
    <citation type="submission" date="2014-04" db="EMBL/GenBank/DDBJ databases">
        <authorList>
            <consortium name="DOE Joint Genome Institute"/>
            <person name="Kuo A."/>
            <person name="Kohler A."/>
            <person name="Costa M.D."/>
            <person name="Nagy L.G."/>
            <person name="Floudas D."/>
            <person name="Copeland A."/>
            <person name="Barry K.W."/>
            <person name="Cichocki N."/>
            <person name="Veneault-Fourrey C."/>
            <person name="LaButti K."/>
            <person name="Lindquist E.A."/>
            <person name="Lipzen A."/>
            <person name="Lundell T."/>
            <person name="Morin E."/>
            <person name="Murat C."/>
            <person name="Sun H."/>
            <person name="Tunlid A."/>
            <person name="Henrissat B."/>
            <person name="Grigoriev I.V."/>
            <person name="Hibbett D.S."/>
            <person name="Martin F."/>
            <person name="Nordberg H.P."/>
            <person name="Cantor M.N."/>
            <person name="Hua S.X."/>
        </authorList>
    </citation>
    <scope>NUCLEOTIDE SEQUENCE [LARGE SCALE GENOMIC DNA]</scope>
    <source>
        <strain evidence="1 2">Marx 270</strain>
    </source>
</reference>
<reference evidence="2" key="2">
    <citation type="submission" date="2015-01" db="EMBL/GenBank/DDBJ databases">
        <title>Evolutionary Origins and Diversification of the Mycorrhizal Mutualists.</title>
        <authorList>
            <consortium name="DOE Joint Genome Institute"/>
            <consortium name="Mycorrhizal Genomics Consortium"/>
            <person name="Kohler A."/>
            <person name="Kuo A."/>
            <person name="Nagy L.G."/>
            <person name="Floudas D."/>
            <person name="Copeland A."/>
            <person name="Barry K.W."/>
            <person name="Cichocki N."/>
            <person name="Veneault-Fourrey C."/>
            <person name="LaButti K."/>
            <person name="Lindquist E.A."/>
            <person name="Lipzen A."/>
            <person name="Lundell T."/>
            <person name="Morin E."/>
            <person name="Murat C."/>
            <person name="Riley R."/>
            <person name="Ohm R."/>
            <person name="Sun H."/>
            <person name="Tunlid A."/>
            <person name="Henrissat B."/>
            <person name="Grigoriev I.V."/>
            <person name="Hibbett D.S."/>
            <person name="Martin F."/>
        </authorList>
    </citation>
    <scope>NUCLEOTIDE SEQUENCE [LARGE SCALE GENOMIC DNA]</scope>
    <source>
        <strain evidence="2">Marx 270</strain>
    </source>
</reference>
<dbReference type="EMBL" id="KN831960">
    <property type="protein sequence ID" value="KIO07448.1"/>
    <property type="molecule type" value="Genomic_DNA"/>
</dbReference>
<organism evidence="1 2">
    <name type="scientific">Pisolithus tinctorius Marx 270</name>
    <dbReference type="NCBI Taxonomy" id="870435"/>
    <lineage>
        <taxon>Eukaryota</taxon>
        <taxon>Fungi</taxon>
        <taxon>Dikarya</taxon>
        <taxon>Basidiomycota</taxon>
        <taxon>Agaricomycotina</taxon>
        <taxon>Agaricomycetes</taxon>
        <taxon>Agaricomycetidae</taxon>
        <taxon>Boletales</taxon>
        <taxon>Sclerodermatineae</taxon>
        <taxon>Pisolithaceae</taxon>
        <taxon>Pisolithus</taxon>
    </lineage>
</organism>
<sequence>MNVNLQQYSPGPYLVFAVMHVYLINSRSSCCKGLTCASSSTRCFSVFVEAGVLSPEYGLSYIEIIQLQSEEMRYNETILPI</sequence>